<comment type="caution">
    <text evidence="2">The sequence shown here is derived from an EMBL/GenBank/DDBJ whole genome shotgun (WGS) entry which is preliminary data.</text>
</comment>
<name>A0A151AZ96_9FIRM</name>
<reference evidence="2 3" key="1">
    <citation type="submission" date="2016-02" db="EMBL/GenBank/DDBJ databases">
        <title>Genome sequence of Moorella mulderi DSM 14980.</title>
        <authorList>
            <person name="Poehlein A."/>
            <person name="Daniel R."/>
        </authorList>
    </citation>
    <scope>NUCLEOTIDE SEQUENCE [LARGE SCALE GENOMIC DNA]</scope>
    <source>
        <strain evidence="2 3">DSM 14980</strain>
    </source>
</reference>
<evidence type="ECO:0000259" key="1">
    <source>
        <dbReference type="SMART" id="SM00858"/>
    </source>
</evidence>
<organism evidence="2 3">
    <name type="scientific">Moorella mulderi DSM 14980</name>
    <dbReference type="NCBI Taxonomy" id="1122241"/>
    <lineage>
        <taxon>Bacteria</taxon>
        <taxon>Bacillati</taxon>
        <taxon>Bacillota</taxon>
        <taxon>Clostridia</taxon>
        <taxon>Neomoorellales</taxon>
        <taxon>Neomoorellaceae</taxon>
        <taxon>Neomoorella</taxon>
    </lineage>
</organism>
<dbReference type="EMBL" id="LTBC01000002">
    <property type="protein sequence ID" value="KYH32956.1"/>
    <property type="molecule type" value="Genomic_DNA"/>
</dbReference>
<proteinExistence type="predicted"/>
<dbReference type="OrthoDB" id="163768at2"/>
<dbReference type="RefSeq" id="WP_062281659.1">
    <property type="nucleotide sequence ID" value="NZ_LTBC01000002.1"/>
</dbReference>
<dbReference type="SMART" id="SM00858">
    <property type="entry name" value="SAF"/>
    <property type="match status" value="1"/>
</dbReference>
<dbReference type="InterPro" id="IPR031571">
    <property type="entry name" value="RcpC_dom"/>
</dbReference>
<dbReference type="PATRIC" id="fig|1122241.3.peg.772"/>
<dbReference type="AlphaFoldDB" id="A0A151AZ96"/>
<accession>A0A151AZ96</accession>
<dbReference type="Gene3D" id="3.90.1210.10">
    <property type="entry name" value="Antifreeze-like/N-acetylneuraminic acid synthase C-terminal domain"/>
    <property type="match status" value="1"/>
</dbReference>
<dbReference type="Pfam" id="PF08666">
    <property type="entry name" value="SAF"/>
    <property type="match status" value="1"/>
</dbReference>
<dbReference type="InterPro" id="IPR017592">
    <property type="entry name" value="Pilus_assmbl_Flp-typ_CpaB"/>
</dbReference>
<dbReference type="CDD" id="cd11614">
    <property type="entry name" value="SAF_CpaB_FlgA_like"/>
    <property type="match status" value="1"/>
</dbReference>
<dbReference type="NCBIfam" id="TIGR03177">
    <property type="entry name" value="pilus_cpaB"/>
    <property type="match status" value="1"/>
</dbReference>
<gene>
    <name evidence="2" type="ORF">MOMUL_07340</name>
</gene>
<protein>
    <submittedName>
        <fullName evidence="2">SAF domain protein</fullName>
    </submittedName>
</protein>
<sequence length="242" mass="26062">MRNKLLLVLSLVTALVAAALVYYYLDNLKKTYQQKGDFIQVVVARVRIPAKTQITSQMIEVKELPAQYISAKAITEPREALDKTVKSEILPGEILRLEKLASGKDAADGLAFLISPGKRAITVAVNDVSGLAGLLRPGDRVDVLGTFDLPAAAGQEKASLTSLLVQNVEVLSVDQTLAAPGQPVGDGKKQIGYRNVTLMVTPEQAQPIVLCSEKGSIRLLLRAPADQDIISLPSIKMPQLVR</sequence>
<feature type="domain" description="SAF" evidence="1">
    <location>
        <begin position="39"/>
        <end position="101"/>
    </location>
</feature>
<evidence type="ECO:0000313" key="2">
    <source>
        <dbReference type="EMBL" id="KYH32956.1"/>
    </source>
</evidence>
<keyword evidence="3" id="KW-1185">Reference proteome</keyword>
<dbReference type="Proteomes" id="UP000075670">
    <property type="component" value="Unassembled WGS sequence"/>
</dbReference>
<dbReference type="InterPro" id="IPR013974">
    <property type="entry name" value="SAF"/>
</dbReference>
<evidence type="ECO:0000313" key="3">
    <source>
        <dbReference type="Proteomes" id="UP000075670"/>
    </source>
</evidence>
<dbReference type="Pfam" id="PF16976">
    <property type="entry name" value="RcpC"/>
    <property type="match status" value="1"/>
</dbReference>